<organism evidence="9 10">
    <name type="scientific">Paenibacillus gyeongsangnamensis</name>
    <dbReference type="NCBI Taxonomy" id="3388067"/>
    <lineage>
        <taxon>Bacteria</taxon>
        <taxon>Bacillati</taxon>
        <taxon>Bacillota</taxon>
        <taxon>Bacilli</taxon>
        <taxon>Bacillales</taxon>
        <taxon>Paenibacillaceae</taxon>
        <taxon>Paenibacillus</taxon>
    </lineage>
</organism>
<evidence type="ECO:0000313" key="9">
    <source>
        <dbReference type="EMBL" id="MCZ8512186.1"/>
    </source>
</evidence>
<feature type="transmembrane region" description="Helical" evidence="7">
    <location>
        <begin position="89"/>
        <end position="109"/>
    </location>
</feature>
<accession>A0ABT4Q5M5</accession>
<dbReference type="EMBL" id="JAQAGZ010000004">
    <property type="protein sequence ID" value="MCZ8512186.1"/>
    <property type="molecule type" value="Genomic_DNA"/>
</dbReference>
<keyword evidence="2 7" id="KW-0813">Transport</keyword>
<dbReference type="Pfam" id="PF00528">
    <property type="entry name" value="BPD_transp_1"/>
    <property type="match status" value="1"/>
</dbReference>
<feature type="transmembrane region" description="Helical" evidence="7">
    <location>
        <begin position="285"/>
        <end position="304"/>
    </location>
</feature>
<feature type="transmembrane region" description="Helical" evidence="7">
    <location>
        <begin position="27"/>
        <end position="54"/>
    </location>
</feature>
<dbReference type="PANTHER" id="PTHR30193:SF1">
    <property type="entry name" value="ABC TRANSPORTER PERMEASE PROTEIN YESP-RELATED"/>
    <property type="match status" value="1"/>
</dbReference>
<dbReference type="InterPro" id="IPR000515">
    <property type="entry name" value="MetI-like"/>
</dbReference>
<feature type="transmembrane region" description="Helical" evidence="7">
    <location>
        <begin position="171"/>
        <end position="194"/>
    </location>
</feature>
<evidence type="ECO:0000313" key="10">
    <source>
        <dbReference type="Proteomes" id="UP001527882"/>
    </source>
</evidence>
<reference evidence="9 10" key="1">
    <citation type="submission" date="2022-12" db="EMBL/GenBank/DDBJ databases">
        <title>Draft genome sequence of Paenibacillus sp. dW9.</title>
        <authorList>
            <person name="Choi E.-W."/>
            <person name="Kim D.-U."/>
        </authorList>
    </citation>
    <scope>NUCLEOTIDE SEQUENCE [LARGE SCALE GENOMIC DNA]</scope>
    <source>
        <strain evidence="10">dW9</strain>
    </source>
</reference>
<feature type="domain" description="ABC transmembrane type-1" evidence="8">
    <location>
        <begin position="84"/>
        <end position="296"/>
    </location>
</feature>
<dbReference type="InterPro" id="IPR035906">
    <property type="entry name" value="MetI-like_sf"/>
</dbReference>
<dbReference type="Proteomes" id="UP001527882">
    <property type="component" value="Unassembled WGS sequence"/>
</dbReference>
<evidence type="ECO:0000256" key="3">
    <source>
        <dbReference type="ARBA" id="ARBA00022475"/>
    </source>
</evidence>
<dbReference type="Gene3D" id="1.10.3720.10">
    <property type="entry name" value="MetI-like"/>
    <property type="match status" value="1"/>
</dbReference>
<name>A0ABT4Q5M5_9BACL</name>
<dbReference type="PROSITE" id="PS50928">
    <property type="entry name" value="ABC_TM1"/>
    <property type="match status" value="1"/>
</dbReference>
<keyword evidence="6 7" id="KW-0472">Membrane</keyword>
<dbReference type="SUPFAM" id="SSF161098">
    <property type="entry name" value="MetI-like"/>
    <property type="match status" value="1"/>
</dbReference>
<evidence type="ECO:0000256" key="4">
    <source>
        <dbReference type="ARBA" id="ARBA00022692"/>
    </source>
</evidence>
<comment type="similarity">
    <text evidence="7">Belongs to the binding-protein-dependent transport system permease family.</text>
</comment>
<dbReference type="CDD" id="cd06261">
    <property type="entry name" value="TM_PBP2"/>
    <property type="match status" value="1"/>
</dbReference>
<evidence type="ECO:0000256" key="2">
    <source>
        <dbReference type="ARBA" id="ARBA00022448"/>
    </source>
</evidence>
<evidence type="ECO:0000256" key="5">
    <source>
        <dbReference type="ARBA" id="ARBA00022989"/>
    </source>
</evidence>
<protein>
    <submittedName>
        <fullName evidence="9">Sugar ABC transporter permease</fullName>
    </submittedName>
</protein>
<evidence type="ECO:0000256" key="1">
    <source>
        <dbReference type="ARBA" id="ARBA00004651"/>
    </source>
</evidence>
<comment type="caution">
    <text evidence="9">The sequence shown here is derived from an EMBL/GenBank/DDBJ whole genome shotgun (WGS) entry which is preliminary data.</text>
</comment>
<evidence type="ECO:0000256" key="6">
    <source>
        <dbReference type="ARBA" id="ARBA00023136"/>
    </source>
</evidence>
<keyword evidence="10" id="KW-1185">Reference proteome</keyword>
<gene>
    <name evidence="9" type="ORF">O9H85_07050</name>
</gene>
<keyword evidence="5 7" id="KW-1133">Transmembrane helix</keyword>
<comment type="subcellular location">
    <subcellularLocation>
        <location evidence="1 7">Cell membrane</location>
        <topology evidence="1 7">Multi-pass membrane protein</topology>
    </subcellularLocation>
</comment>
<feature type="transmembrane region" description="Helical" evidence="7">
    <location>
        <begin position="121"/>
        <end position="141"/>
    </location>
</feature>
<feature type="transmembrane region" description="Helical" evidence="7">
    <location>
        <begin position="215"/>
        <end position="237"/>
    </location>
</feature>
<dbReference type="PANTHER" id="PTHR30193">
    <property type="entry name" value="ABC TRANSPORTER PERMEASE PROTEIN"/>
    <property type="match status" value="1"/>
</dbReference>
<keyword evidence="4 7" id="KW-0812">Transmembrane</keyword>
<evidence type="ECO:0000259" key="8">
    <source>
        <dbReference type="PROSITE" id="PS50928"/>
    </source>
</evidence>
<evidence type="ECO:0000256" key="7">
    <source>
        <dbReference type="RuleBase" id="RU363032"/>
    </source>
</evidence>
<dbReference type="RefSeq" id="WP_269880602.1">
    <property type="nucleotide sequence ID" value="NZ_JAQAGZ010000004.1"/>
</dbReference>
<sequence>MKPVLEAQSGLAKARNRRRFRETVTGWLMASPWIIGFLLFTLIPIIMSFVLSFMDWNLLSPPKFIGLDNYKKMLVQEPQVWKSVWITTYYSIVSVPLHLGLGFLLALLLNRNIKGLSFWRSIYFLPTVISGVAVSLLWQWLFSKDFGLFNYISKSVLHMGAVNWLGDEHTVIPSLIFMSLWTVGGSMITNLAGLQNIPTALYESADVDGAGRIKQMIHITIPMMTPIIFLNLVTGLIQSFQTFTNAYVMTGGGPNKASLFYMLYLYTTAFEDFKMGYASSLAWMLFLYILILTLIVFISGRYWVHYEGGDGHK</sequence>
<dbReference type="InterPro" id="IPR051393">
    <property type="entry name" value="ABC_transporter_permease"/>
</dbReference>
<proteinExistence type="inferred from homology"/>
<keyword evidence="3" id="KW-1003">Cell membrane</keyword>